<evidence type="ECO:0000313" key="3">
    <source>
        <dbReference type="EMBL" id="GAA4400668.1"/>
    </source>
</evidence>
<dbReference type="RefSeq" id="WP_345202920.1">
    <property type="nucleotide sequence ID" value="NZ_BAABGM010000004.1"/>
</dbReference>
<feature type="region of interest" description="Disordered" evidence="1">
    <location>
        <begin position="1"/>
        <end position="24"/>
    </location>
</feature>
<dbReference type="EMBL" id="BAABGM010000004">
    <property type="protein sequence ID" value="GAA4400668.1"/>
    <property type="molecule type" value="Genomic_DNA"/>
</dbReference>
<protein>
    <recommendedName>
        <fullName evidence="5">ABC transporter permease</fullName>
    </recommendedName>
</protein>
<comment type="caution">
    <text evidence="3">The sequence shown here is derived from an EMBL/GenBank/DDBJ whole genome shotgun (WGS) entry which is preliminary data.</text>
</comment>
<evidence type="ECO:0008006" key="5">
    <source>
        <dbReference type="Google" id="ProtNLM"/>
    </source>
</evidence>
<evidence type="ECO:0000256" key="2">
    <source>
        <dbReference type="SAM" id="Phobius"/>
    </source>
</evidence>
<feature type="transmembrane region" description="Helical" evidence="2">
    <location>
        <begin position="196"/>
        <end position="215"/>
    </location>
</feature>
<evidence type="ECO:0000313" key="4">
    <source>
        <dbReference type="Proteomes" id="UP001500945"/>
    </source>
</evidence>
<sequence length="274" mass="29040">MTTSTDDVAPRATARPHATTTNGASPRIPLTRIVAVELRKSFDTRSGLWLLASIGLAAIATTGAVIAWAPTEEFRYSQFTLAIGMPMSIILAIITVLSVTAEWSQRSGLTTFTLVPHCGRVMVAKAASACLVAVAATLVAFTVGALGNLVGAALAGLTPVWDQDLADVGYFVLGSISLMLVGFTLGALIRSSAGAVVAYMVYAFVAPGLLAFLAFNQEWFRDLRPWMDPKFNQDALLNGGLSGEQWSQLAVTTAVWLVLPLVVAVVTLRRSEVK</sequence>
<gene>
    <name evidence="3" type="ORF">GCM10023168_09650</name>
</gene>
<accession>A0ABP8K5K8</accession>
<keyword evidence="4" id="KW-1185">Reference proteome</keyword>
<feature type="transmembrane region" description="Helical" evidence="2">
    <location>
        <begin position="81"/>
        <end position="101"/>
    </location>
</feature>
<organism evidence="3 4">
    <name type="scientific">Fodinibacter luteus</name>
    <dbReference type="NCBI Taxonomy" id="552064"/>
    <lineage>
        <taxon>Bacteria</taxon>
        <taxon>Bacillati</taxon>
        <taxon>Actinomycetota</taxon>
        <taxon>Actinomycetes</taxon>
        <taxon>Micrococcales</taxon>
        <taxon>Intrasporangiaceae</taxon>
        <taxon>Fodinibacter (ex Wang et al. 2009)</taxon>
    </lineage>
</organism>
<name>A0ABP8K5K8_9MICO</name>
<dbReference type="Proteomes" id="UP001500945">
    <property type="component" value="Unassembled WGS sequence"/>
</dbReference>
<keyword evidence="2" id="KW-1133">Transmembrane helix</keyword>
<evidence type="ECO:0000256" key="1">
    <source>
        <dbReference type="SAM" id="MobiDB-lite"/>
    </source>
</evidence>
<feature type="transmembrane region" description="Helical" evidence="2">
    <location>
        <begin position="122"/>
        <end position="148"/>
    </location>
</feature>
<feature type="compositionally biased region" description="Low complexity" evidence="1">
    <location>
        <begin position="10"/>
        <end position="21"/>
    </location>
</feature>
<feature type="transmembrane region" description="Helical" evidence="2">
    <location>
        <begin position="48"/>
        <end position="69"/>
    </location>
</feature>
<feature type="transmembrane region" description="Helical" evidence="2">
    <location>
        <begin position="168"/>
        <end position="189"/>
    </location>
</feature>
<reference evidence="4" key="1">
    <citation type="journal article" date="2019" name="Int. J. Syst. Evol. Microbiol.">
        <title>The Global Catalogue of Microorganisms (GCM) 10K type strain sequencing project: providing services to taxonomists for standard genome sequencing and annotation.</title>
        <authorList>
            <consortium name="The Broad Institute Genomics Platform"/>
            <consortium name="The Broad Institute Genome Sequencing Center for Infectious Disease"/>
            <person name="Wu L."/>
            <person name="Ma J."/>
        </authorList>
    </citation>
    <scope>NUCLEOTIDE SEQUENCE [LARGE SCALE GENOMIC DNA]</scope>
    <source>
        <strain evidence="4">JCM 17809</strain>
    </source>
</reference>
<keyword evidence="2" id="KW-0812">Transmembrane</keyword>
<keyword evidence="2" id="KW-0472">Membrane</keyword>
<proteinExistence type="predicted"/>
<feature type="transmembrane region" description="Helical" evidence="2">
    <location>
        <begin position="246"/>
        <end position="268"/>
    </location>
</feature>